<evidence type="ECO:0000256" key="4">
    <source>
        <dbReference type="ARBA" id="ARBA00022989"/>
    </source>
</evidence>
<feature type="transmembrane region" description="Helical" evidence="6">
    <location>
        <begin position="109"/>
        <end position="128"/>
    </location>
</feature>
<dbReference type="InterPro" id="IPR050833">
    <property type="entry name" value="Poly_Biosynth_Transport"/>
</dbReference>
<gene>
    <name evidence="7" type="ORF">MUO14_09105</name>
</gene>
<feature type="transmembrane region" description="Helical" evidence="6">
    <location>
        <begin position="167"/>
        <end position="185"/>
    </location>
</feature>
<accession>A0ABY4H3Y0</accession>
<feature type="transmembrane region" description="Helical" evidence="6">
    <location>
        <begin position="381"/>
        <end position="400"/>
    </location>
</feature>
<protein>
    <submittedName>
        <fullName evidence="7">Oligosaccharide flippase family protein</fullName>
    </submittedName>
</protein>
<feature type="transmembrane region" description="Helical" evidence="6">
    <location>
        <begin position="12"/>
        <end position="35"/>
    </location>
</feature>
<evidence type="ECO:0000313" key="7">
    <source>
        <dbReference type="EMBL" id="UOQ95064.1"/>
    </source>
</evidence>
<dbReference type="Pfam" id="PF01943">
    <property type="entry name" value="Polysacc_synt"/>
    <property type="match status" value="1"/>
</dbReference>
<evidence type="ECO:0000313" key="8">
    <source>
        <dbReference type="Proteomes" id="UP000831880"/>
    </source>
</evidence>
<feature type="transmembrane region" description="Helical" evidence="6">
    <location>
        <begin position="140"/>
        <end position="161"/>
    </location>
</feature>
<dbReference type="RefSeq" id="WP_244754919.1">
    <property type="nucleotide sequence ID" value="NZ_CP095074.1"/>
</dbReference>
<evidence type="ECO:0000256" key="1">
    <source>
        <dbReference type="ARBA" id="ARBA00004651"/>
    </source>
</evidence>
<keyword evidence="4 6" id="KW-1133">Transmembrane helix</keyword>
<reference evidence="7 8" key="1">
    <citation type="submission" date="2022-04" db="EMBL/GenBank/DDBJ databases">
        <title>Halobacillus sp. isolated from saltern.</title>
        <authorList>
            <person name="Won M."/>
            <person name="Lee C.-M."/>
            <person name="Woen H.-Y."/>
            <person name="Kwon S.-W."/>
        </authorList>
    </citation>
    <scope>NUCLEOTIDE SEQUENCE [LARGE SCALE GENOMIC DNA]</scope>
    <source>
        <strain evidence="7 8">SSTM10-2</strain>
    </source>
</reference>
<dbReference type="InterPro" id="IPR002797">
    <property type="entry name" value="Polysacc_synth"/>
</dbReference>
<dbReference type="PANTHER" id="PTHR30250:SF11">
    <property type="entry name" value="O-ANTIGEN TRANSPORTER-RELATED"/>
    <property type="match status" value="1"/>
</dbReference>
<keyword evidence="3 6" id="KW-0812">Transmembrane</keyword>
<feature type="transmembrane region" description="Helical" evidence="6">
    <location>
        <begin position="288"/>
        <end position="306"/>
    </location>
</feature>
<keyword evidence="2" id="KW-1003">Cell membrane</keyword>
<feature type="transmembrane region" description="Helical" evidence="6">
    <location>
        <begin position="236"/>
        <end position="254"/>
    </location>
</feature>
<feature type="transmembrane region" description="Helical" evidence="6">
    <location>
        <begin position="41"/>
        <end position="60"/>
    </location>
</feature>
<evidence type="ECO:0000256" key="2">
    <source>
        <dbReference type="ARBA" id="ARBA00022475"/>
    </source>
</evidence>
<keyword evidence="8" id="KW-1185">Reference proteome</keyword>
<sequence>MKKGISLKTNFKWMFASNIVFALFQWLLLIVLTKLGNQELVGMYTLGLAITAPIMIFSNLQLRAIQATDANNENEFKDFLSLRLFAMLFGLLVCTVIIFYSGYSIQLCLIIFLIAISKAIEGLNDIVYGFLQKIEDMNKIAISLILRAVLGFVLFSLSFYFTKSLQIAIIGLSLAWLLVLILWDIKKLFKHNINFTLHFNFKVLSRLFYVSVPLGFVSMLGSLNTNLPRYIIENQLSLEALGIFGAISYVLVGASKFTTSINQTVSPRLARYYSNGNKHQFLSLFKKTLSINLVFGLLGFVVVYFWGEEILTIVYSSEYADHYVLFRWIMIVSVLSFITSAFGVAVTSMRIFAMQLPIHLIKLLSITITSIFFIGKYGLKGAPLALAVSTLVSMIFYFQLFRKGIKNINNGMTDTAKTKV</sequence>
<dbReference type="PANTHER" id="PTHR30250">
    <property type="entry name" value="PST FAMILY PREDICTED COLANIC ACID TRANSPORTER"/>
    <property type="match status" value="1"/>
</dbReference>
<evidence type="ECO:0000256" key="5">
    <source>
        <dbReference type="ARBA" id="ARBA00023136"/>
    </source>
</evidence>
<feature type="transmembrane region" description="Helical" evidence="6">
    <location>
        <begin position="80"/>
        <end position="103"/>
    </location>
</feature>
<comment type="subcellular location">
    <subcellularLocation>
        <location evidence="1">Cell membrane</location>
        <topology evidence="1">Multi-pass membrane protein</topology>
    </subcellularLocation>
</comment>
<evidence type="ECO:0000256" key="3">
    <source>
        <dbReference type="ARBA" id="ARBA00022692"/>
    </source>
</evidence>
<keyword evidence="5 6" id="KW-0472">Membrane</keyword>
<feature type="transmembrane region" description="Helical" evidence="6">
    <location>
        <begin position="206"/>
        <end position="224"/>
    </location>
</feature>
<proteinExistence type="predicted"/>
<feature type="transmembrane region" description="Helical" evidence="6">
    <location>
        <begin position="358"/>
        <end position="375"/>
    </location>
</feature>
<feature type="transmembrane region" description="Helical" evidence="6">
    <location>
        <begin position="326"/>
        <end position="346"/>
    </location>
</feature>
<dbReference type="EMBL" id="CP095074">
    <property type="protein sequence ID" value="UOQ95064.1"/>
    <property type="molecule type" value="Genomic_DNA"/>
</dbReference>
<name>A0ABY4H3Y0_9BACI</name>
<dbReference type="Proteomes" id="UP000831880">
    <property type="component" value="Chromosome"/>
</dbReference>
<evidence type="ECO:0000256" key="6">
    <source>
        <dbReference type="SAM" id="Phobius"/>
    </source>
</evidence>
<organism evidence="7 8">
    <name type="scientific">Halobacillus shinanisalinarum</name>
    <dbReference type="NCBI Taxonomy" id="2932258"/>
    <lineage>
        <taxon>Bacteria</taxon>
        <taxon>Bacillati</taxon>
        <taxon>Bacillota</taxon>
        <taxon>Bacilli</taxon>
        <taxon>Bacillales</taxon>
        <taxon>Bacillaceae</taxon>
        <taxon>Halobacillus</taxon>
    </lineage>
</organism>